<feature type="region of interest" description="Disordered" evidence="1">
    <location>
        <begin position="42"/>
        <end position="90"/>
    </location>
</feature>
<gene>
    <name evidence="4" type="ORF">F9B16_06820</name>
</gene>
<feature type="compositionally biased region" description="Low complexity" evidence="1">
    <location>
        <begin position="56"/>
        <end position="69"/>
    </location>
</feature>
<protein>
    <recommendedName>
        <fullName evidence="3">Septum formation-related domain-containing protein</fullName>
    </recommendedName>
</protein>
<evidence type="ECO:0000256" key="2">
    <source>
        <dbReference type="SAM" id="Phobius"/>
    </source>
</evidence>
<organism evidence="4 5">
    <name type="scientific">Actinomadura montaniterrae</name>
    <dbReference type="NCBI Taxonomy" id="1803903"/>
    <lineage>
        <taxon>Bacteria</taxon>
        <taxon>Bacillati</taxon>
        <taxon>Actinomycetota</taxon>
        <taxon>Actinomycetes</taxon>
        <taxon>Streptosporangiales</taxon>
        <taxon>Thermomonosporaceae</taxon>
        <taxon>Actinomadura</taxon>
    </lineage>
</organism>
<dbReference type="Pfam" id="PF13845">
    <property type="entry name" value="Septum_form"/>
    <property type="match status" value="1"/>
</dbReference>
<evidence type="ECO:0000256" key="1">
    <source>
        <dbReference type="SAM" id="MobiDB-lite"/>
    </source>
</evidence>
<dbReference type="EMBL" id="WBMR01000012">
    <property type="protein sequence ID" value="KAB2386387.1"/>
    <property type="molecule type" value="Genomic_DNA"/>
</dbReference>
<evidence type="ECO:0000259" key="3">
    <source>
        <dbReference type="Pfam" id="PF13845"/>
    </source>
</evidence>
<keyword evidence="2" id="KW-0472">Membrane</keyword>
<feature type="compositionally biased region" description="Acidic residues" evidence="1">
    <location>
        <begin position="43"/>
        <end position="52"/>
    </location>
</feature>
<keyword evidence="2" id="KW-0812">Transmembrane</keyword>
<comment type="caution">
    <text evidence="4">The sequence shown here is derived from an EMBL/GenBank/DDBJ whole genome shotgun (WGS) entry which is preliminary data.</text>
</comment>
<proteinExistence type="predicted"/>
<dbReference type="OrthoDB" id="3480120at2"/>
<feature type="compositionally biased region" description="Pro residues" evidence="1">
    <location>
        <begin position="70"/>
        <end position="88"/>
    </location>
</feature>
<keyword evidence="5" id="KW-1185">Reference proteome</keyword>
<keyword evidence="2" id="KW-1133">Transmembrane helix</keyword>
<feature type="domain" description="Septum formation-related" evidence="3">
    <location>
        <begin position="183"/>
        <end position="392"/>
    </location>
</feature>
<evidence type="ECO:0000313" key="5">
    <source>
        <dbReference type="Proteomes" id="UP000483004"/>
    </source>
</evidence>
<feature type="transmembrane region" description="Helical" evidence="2">
    <location>
        <begin position="135"/>
        <end position="159"/>
    </location>
</feature>
<sequence>MSSGRGEDHRQVNGHDHNLATTAGNALFVTLIAYFPAVTTPPDADDVQDTPEEPSAPAAWTPPDTGTAAAPPPPEPAAAFAPPPPGLPAPGARRTNPFAIVALVTGLLGLVVFAIGFAVTAFVQTGRRGQKGKGFAAAGLAASAAWITAAALVLATGVLDKADPGSDAPAAKGGKPRVTTLLAGDCFTGLEEDLNSVYVTKTPCTEPHEGEIGAVVTLPDLPYPGDTVLVTEATKECKDRTRFLMNNRYADDLELHIDRPRRAAWGKGRHDVTCVLRHTGPEKLTAPLTSAEWGTRSYTQLVAGDCIDDWKDDALLNLVDCKKKHRYQVYATYDMRGGGKYPSERTIEEKATVECAKRAFKVFKGDPPQHVLPWFGYPAKEGWQMGDRRIVCMFKADGAPLTRSLMPK</sequence>
<reference evidence="4 5" key="1">
    <citation type="submission" date="2019-09" db="EMBL/GenBank/DDBJ databases">
        <title>Actinomadura physcomitrii sp. nov., a novel actinomycete isolated from moss [Physcomitrium sphaericum (Ludw) Fuernr].</title>
        <authorList>
            <person name="Liu C."/>
            <person name="Zhuang X."/>
        </authorList>
    </citation>
    <scope>NUCLEOTIDE SEQUENCE [LARGE SCALE GENOMIC DNA]</scope>
    <source>
        <strain evidence="4 5">CYP1-1B</strain>
    </source>
</reference>
<dbReference type="InterPro" id="IPR026004">
    <property type="entry name" value="Septum_form"/>
</dbReference>
<dbReference type="Proteomes" id="UP000483004">
    <property type="component" value="Unassembled WGS sequence"/>
</dbReference>
<evidence type="ECO:0000313" key="4">
    <source>
        <dbReference type="EMBL" id="KAB2386387.1"/>
    </source>
</evidence>
<dbReference type="AlphaFoldDB" id="A0A6L3W706"/>
<feature type="transmembrane region" description="Helical" evidence="2">
    <location>
        <begin position="98"/>
        <end position="123"/>
    </location>
</feature>
<name>A0A6L3W706_9ACTN</name>
<accession>A0A6L3W706</accession>